<comment type="caution">
    <text evidence="2">The sequence shown here is derived from an EMBL/GenBank/DDBJ whole genome shotgun (WGS) entry which is preliminary data.</text>
</comment>
<name>A0A4Y2G4Y0_ARAVE</name>
<evidence type="ECO:0000313" key="2">
    <source>
        <dbReference type="EMBL" id="GBM48431.1"/>
    </source>
</evidence>
<dbReference type="AlphaFoldDB" id="A0A4Y2G4Y0"/>
<feature type="region of interest" description="Disordered" evidence="1">
    <location>
        <begin position="1"/>
        <end position="24"/>
    </location>
</feature>
<evidence type="ECO:0000313" key="3">
    <source>
        <dbReference type="Proteomes" id="UP000499080"/>
    </source>
</evidence>
<protein>
    <recommendedName>
        <fullName evidence="4">Transcriptional coactivator p15 (PC4) C-terminal domain-containing protein</fullName>
    </recommendedName>
</protein>
<proteinExistence type="predicted"/>
<dbReference type="EMBL" id="BGPR01001216">
    <property type="protein sequence ID" value="GBM48431.1"/>
    <property type="molecule type" value="Genomic_DNA"/>
</dbReference>
<sequence length="104" mass="11591">MKRTSSENTTSTAPAKKSSILNNTDGFTAVSDFGKVLNLHIRKLSTNENGRILPTKNGVNFSPFMWQSVERDSQTNRIGKSHRHPPYVVSSQCMDRKHTSSSLP</sequence>
<reference evidence="2 3" key="1">
    <citation type="journal article" date="2019" name="Sci. Rep.">
        <title>Orb-weaving spider Araneus ventricosus genome elucidates the spidroin gene catalogue.</title>
        <authorList>
            <person name="Kono N."/>
            <person name="Nakamura H."/>
            <person name="Ohtoshi R."/>
            <person name="Moran D.A.P."/>
            <person name="Shinohara A."/>
            <person name="Yoshida Y."/>
            <person name="Fujiwara M."/>
            <person name="Mori M."/>
            <person name="Tomita M."/>
            <person name="Arakawa K."/>
        </authorList>
    </citation>
    <scope>NUCLEOTIDE SEQUENCE [LARGE SCALE GENOMIC DNA]</scope>
</reference>
<evidence type="ECO:0000256" key="1">
    <source>
        <dbReference type="SAM" id="MobiDB-lite"/>
    </source>
</evidence>
<organism evidence="2 3">
    <name type="scientific">Araneus ventricosus</name>
    <name type="common">Orbweaver spider</name>
    <name type="synonym">Epeira ventricosa</name>
    <dbReference type="NCBI Taxonomy" id="182803"/>
    <lineage>
        <taxon>Eukaryota</taxon>
        <taxon>Metazoa</taxon>
        <taxon>Ecdysozoa</taxon>
        <taxon>Arthropoda</taxon>
        <taxon>Chelicerata</taxon>
        <taxon>Arachnida</taxon>
        <taxon>Araneae</taxon>
        <taxon>Araneomorphae</taxon>
        <taxon>Entelegynae</taxon>
        <taxon>Araneoidea</taxon>
        <taxon>Araneidae</taxon>
        <taxon>Araneus</taxon>
    </lineage>
</organism>
<gene>
    <name evidence="2" type="ORF">AVEN_98976_1</name>
</gene>
<accession>A0A4Y2G4Y0</accession>
<evidence type="ECO:0008006" key="4">
    <source>
        <dbReference type="Google" id="ProtNLM"/>
    </source>
</evidence>
<feature type="region of interest" description="Disordered" evidence="1">
    <location>
        <begin position="72"/>
        <end position="104"/>
    </location>
</feature>
<dbReference type="OrthoDB" id="2505440at2759"/>
<keyword evidence="3" id="KW-1185">Reference proteome</keyword>
<dbReference type="Proteomes" id="UP000499080">
    <property type="component" value="Unassembled WGS sequence"/>
</dbReference>